<evidence type="ECO:0000259" key="4">
    <source>
        <dbReference type="PROSITE" id="PS50937"/>
    </source>
</evidence>
<dbReference type="AlphaFoldDB" id="A0A127Q0J5"/>
<dbReference type="STRING" id="279113.CPter91_1169"/>
<dbReference type="InterPro" id="IPR000551">
    <property type="entry name" value="MerR-type_HTH_dom"/>
</dbReference>
<evidence type="ECO:0000256" key="2">
    <source>
        <dbReference type="ARBA" id="ARBA00023125"/>
    </source>
</evidence>
<keyword evidence="1" id="KW-0805">Transcription regulation</keyword>
<dbReference type="KEGG" id="cpra:CPter91_1169"/>
<dbReference type="EMBL" id="CP013234">
    <property type="protein sequence ID" value="AMP03553.1"/>
    <property type="molecule type" value="Genomic_DNA"/>
</dbReference>
<dbReference type="PANTHER" id="PTHR30204:SF94">
    <property type="entry name" value="HEAVY METAL-DEPENDENT TRANSCRIPTIONAL REGULATOR HI_0293-RELATED"/>
    <property type="match status" value="1"/>
</dbReference>
<proteinExistence type="predicted"/>
<protein>
    <submittedName>
        <fullName evidence="5">MerR regulatory family protein</fullName>
    </submittedName>
</protein>
<name>A0A127Q0J5_9BURK</name>
<dbReference type="RefSeq" id="WP_061938005.1">
    <property type="nucleotide sequence ID" value="NZ_CP013234.1"/>
</dbReference>
<evidence type="ECO:0000313" key="6">
    <source>
        <dbReference type="Proteomes" id="UP000074561"/>
    </source>
</evidence>
<dbReference type="InterPro" id="IPR047057">
    <property type="entry name" value="MerR_fam"/>
</dbReference>
<dbReference type="PROSITE" id="PS50937">
    <property type="entry name" value="HTH_MERR_2"/>
    <property type="match status" value="1"/>
</dbReference>
<keyword evidence="2" id="KW-0238">DNA-binding</keyword>
<feature type="domain" description="HTH merR-type" evidence="4">
    <location>
        <begin position="1"/>
        <end position="69"/>
    </location>
</feature>
<keyword evidence="3" id="KW-0804">Transcription</keyword>
<evidence type="ECO:0000256" key="1">
    <source>
        <dbReference type="ARBA" id="ARBA00023015"/>
    </source>
</evidence>
<accession>A0A127Q0J5</accession>
<organism evidence="5 6">
    <name type="scientific">Collimonas pratensis</name>
    <dbReference type="NCBI Taxonomy" id="279113"/>
    <lineage>
        <taxon>Bacteria</taxon>
        <taxon>Pseudomonadati</taxon>
        <taxon>Pseudomonadota</taxon>
        <taxon>Betaproteobacteria</taxon>
        <taxon>Burkholderiales</taxon>
        <taxon>Oxalobacteraceae</taxon>
        <taxon>Collimonas</taxon>
    </lineage>
</organism>
<dbReference type="GO" id="GO:0003700">
    <property type="term" value="F:DNA-binding transcription factor activity"/>
    <property type="evidence" value="ECO:0007669"/>
    <property type="project" value="InterPro"/>
</dbReference>
<dbReference type="SUPFAM" id="SSF46955">
    <property type="entry name" value="Putative DNA-binding domain"/>
    <property type="match status" value="1"/>
</dbReference>
<reference evidence="5 6" key="1">
    <citation type="submission" date="2015-11" db="EMBL/GenBank/DDBJ databases">
        <title>Exploring the genomic traits of fungus-feeding bacterial genus Collimonas.</title>
        <authorList>
            <person name="Song C."/>
            <person name="Schmidt R."/>
            <person name="de Jager V."/>
            <person name="Krzyzanowska D."/>
            <person name="Jongedijk E."/>
            <person name="Cankar K."/>
            <person name="Beekwilder J."/>
            <person name="van Veen A."/>
            <person name="de Boer W."/>
            <person name="van Veen J.A."/>
            <person name="Garbeva P."/>
        </authorList>
    </citation>
    <scope>NUCLEOTIDE SEQUENCE [LARGE SCALE GENOMIC DNA]</scope>
    <source>
        <strain evidence="5 6">Ter91</strain>
    </source>
</reference>
<dbReference type="PATRIC" id="fig|279113.9.peg.1167"/>
<dbReference type="OrthoDB" id="5297305at2"/>
<dbReference type="InterPro" id="IPR009061">
    <property type="entry name" value="DNA-bd_dom_put_sf"/>
</dbReference>
<dbReference type="Pfam" id="PF13411">
    <property type="entry name" value="MerR_1"/>
    <property type="match status" value="1"/>
</dbReference>
<dbReference type="SMART" id="SM00422">
    <property type="entry name" value="HTH_MERR"/>
    <property type="match status" value="1"/>
</dbReference>
<dbReference type="GO" id="GO:0003677">
    <property type="term" value="F:DNA binding"/>
    <property type="evidence" value="ECO:0007669"/>
    <property type="project" value="UniProtKB-KW"/>
</dbReference>
<evidence type="ECO:0000256" key="3">
    <source>
        <dbReference type="ARBA" id="ARBA00023163"/>
    </source>
</evidence>
<gene>
    <name evidence="5" type="ORF">CPter91_1169</name>
</gene>
<dbReference type="Gene3D" id="1.10.1660.10">
    <property type="match status" value="1"/>
</dbReference>
<dbReference type="PANTHER" id="PTHR30204">
    <property type="entry name" value="REDOX-CYCLING DRUG-SENSING TRANSCRIPTIONAL ACTIVATOR SOXR"/>
    <property type="match status" value="1"/>
</dbReference>
<sequence>MKIGELAEKTGMAPSAIRYYEQSGLLPKAERGANGYREYADAAVERLRRIQMAQGLGFSLDAIRSVFAAGNEGLSKDELVYRLDGRLKEIEQLMGTLREQQQHLQAVRVTLLESWAEGGCLNAEALAKDKLAKAVPPHRPKAHV</sequence>
<dbReference type="Proteomes" id="UP000074561">
    <property type="component" value="Chromosome"/>
</dbReference>
<dbReference type="PRINTS" id="PR00040">
    <property type="entry name" value="HTHMERR"/>
</dbReference>
<evidence type="ECO:0000313" key="5">
    <source>
        <dbReference type="EMBL" id="AMP03553.1"/>
    </source>
</evidence>